<evidence type="ECO:0000256" key="3">
    <source>
        <dbReference type="ARBA" id="ARBA00022692"/>
    </source>
</evidence>
<dbReference type="GO" id="GO:0015920">
    <property type="term" value="P:lipopolysaccharide transport"/>
    <property type="evidence" value="ECO:0007669"/>
    <property type="project" value="TreeGrafter"/>
</dbReference>
<feature type="transmembrane region" description="Helical" evidence="6">
    <location>
        <begin position="340"/>
        <end position="362"/>
    </location>
</feature>
<evidence type="ECO:0000256" key="4">
    <source>
        <dbReference type="ARBA" id="ARBA00022989"/>
    </source>
</evidence>
<sequence length="366" mass="41496">MKIYLKYILKELIQPFIFGIGAFTAIFVGTDILFRLADFYSNFDVSILTTVELFLLSLPQIIVYTFPMATLLATILAYSRLNGDSEITAFRAGGFSLRKLIIPALIVGLLASFGGIAINEFVVPEANYRYSQMVYEFQHGGEERPRTQYDLFLTPLDSATNRPEFILYTRRFSADDGEMEVVNLQEYEDGRPARLIEADRAVWREDGWQFYDGQIYQLRAGDRVARMDFSEYIVRAEIESPDRIAELDRDTDEMTLWELSEYIAVMRSQGRDVFEERVFWHQKISVPFASFIFALMAAPLGMKPKRQGGSATGMGLSVIIIFIYYGLMTLGDAMGSQGAISPWLGAWLQNIVFAGVGSVLLYKTGR</sequence>
<gene>
    <name evidence="7" type="ORF">I0Q91_11830</name>
</gene>
<accession>A0A931AXC3</accession>
<feature type="transmembrane region" description="Helical" evidence="6">
    <location>
        <begin position="100"/>
        <end position="118"/>
    </location>
</feature>
<evidence type="ECO:0000313" key="8">
    <source>
        <dbReference type="Proteomes" id="UP000621436"/>
    </source>
</evidence>
<name>A0A931AXC3_9FIRM</name>
<dbReference type="EMBL" id="JADPIE010000007">
    <property type="protein sequence ID" value="MBF8437776.1"/>
    <property type="molecule type" value="Genomic_DNA"/>
</dbReference>
<dbReference type="Proteomes" id="UP000621436">
    <property type="component" value="Unassembled WGS sequence"/>
</dbReference>
<feature type="transmembrane region" description="Helical" evidence="6">
    <location>
        <begin position="309"/>
        <end position="328"/>
    </location>
</feature>
<dbReference type="InterPro" id="IPR005495">
    <property type="entry name" value="LptG/LptF_permease"/>
</dbReference>
<feature type="transmembrane region" description="Helical" evidence="6">
    <location>
        <begin position="54"/>
        <end position="79"/>
    </location>
</feature>
<comment type="subcellular location">
    <subcellularLocation>
        <location evidence="1">Cell membrane</location>
        <topology evidence="1">Multi-pass membrane protein</topology>
    </subcellularLocation>
</comment>
<evidence type="ECO:0000256" key="5">
    <source>
        <dbReference type="ARBA" id="ARBA00023136"/>
    </source>
</evidence>
<evidence type="ECO:0000313" key="7">
    <source>
        <dbReference type="EMBL" id="MBF8437776.1"/>
    </source>
</evidence>
<reference evidence="7" key="1">
    <citation type="submission" date="2020-11" db="EMBL/GenBank/DDBJ databases">
        <title>Halonatronomonas betainensis gen. nov., sp. nov. a novel haloalkaliphilic representative of the family Halanaerobiacae capable of betaine degradation.</title>
        <authorList>
            <person name="Boltyanskaya Y."/>
            <person name="Kevbrin V."/>
            <person name="Detkova E."/>
            <person name="Grouzdev D.S."/>
            <person name="Koziaeva V."/>
            <person name="Zhilina T."/>
        </authorList>
    </citation>
    <scope>NUCLEOTIDE SEQUENCE</scope>
    <source>
        <strain evidence="7">Z-7014</strain>
    </source>
</reference>
<dbReference type="PANTHER" id="PTHR33529">
    <property type="entry name" value="SLR0882 PROTEIN-RELATED"/>
    <property type="match status" value="1"/>
</dbReference>
<keyword evidence="8" id="KW-1185">Reference proteome</keyword>
<dbReference type="PANTHER" id="PTHR33529:SF6">
    <property type="entry name" value="YJGP_YJGQ FAMILY PERMEASE"/>
    <property type="match status" value="1"/>
</dbReference>
<proteinExistence type="predicted"/>
<evidence type="ECO:0000256" key="1">
    <source>
        <dbReference type="ARBA" id="ARBA00004651"/>
    </source>
</evidence>
<keyword evidence="5 6" id="KW-0472">Membrane</keyword>
<keyword evidence="4 6" id="KW-1133">Transmembrane helix</keyword>
<evidence type="ECO:0000256" key="2">
    <source>
        <dbReference type="ARBA" id="ARBA00022475"/>
    </source>
</evidence>
<comment type="caution">
    <text evidence="7">The sequence shown here is derived from an EMBL/GenBank/DDBJ whole genome shotgun (WGS) entry which is preliminary data.</text>
</comment>
<dbReference type="GO" id="GO:0043190">
    <property type="term" value="C:ATP-binding cassette (ABC) transporter complex"/>
    <property type="evidence" value="ECO:0007669"/>
    <property type="project" value="TreeGrafter"/>
</dbReference>
<organism evidence="7 8">
    <name type="scientific">Halonatronomonas betaini</name>
    <dbReference type="NCBI Taxonomy" id="2778430"/>
    <lineage>
        <taxon>Bacteria</taxon>
        <taxon>Bacillati</taxon>
        <taxon>Bacillota</taxon>
        <taxon>Clostridia</taxon>
        <taxon>Halanaerobiales</taxon>
        <taxon>Halarsenatibacteraceae</taxon>
        <taxon>Halonatronomonas</taxon>
    </lineage>
</organism>
<keyword evidence="3 6" id="KW-0812">Transmembrane</keyword>
<dbReference type="RefSeq" id="WP_270454790.1">
    <property type="nucleotide sequence ID" value="NZ_JADPIE010000007.1"/>
</dbReference>
<feature type="transmembrane region" description="Helical" evidence="6">
    <location>
        <begin position="284"/>
        <end position="302"/>
    </location>
</feature>
<dbReference type="AlphaFoldDB" id="A0A931AXC3"/>
<protein>
    <submittedName>
        <fullName evidence="7">LptF/LptG family permease</fullName>
    </submittedName>
</protein>
<keyword evidence="2" id="KW-1003">Cell membrane</keyword>
<feature type="transmembrane region" description="Helical" evidence="6">
    <location>
        <begin position="12"/>
        <end position="34"/>
    </location>
</feature>
<dbReference type="Pfam" id="PF03739">
    <property type="entry name" value="LptF_LptG"/>
    <property type="match status" value="1"/>
</dbReference>
<evidence type="ECO:0000256" key="6">
    <source>
        <dbReference type="SAM" id="Phobius"/>
    </source>
</evidence>